<dbReference type="Proteomes" id="UP000316270">
    <property type="component" value="Chromosome 10"/>
</dbReference>
<dbReference type="OrthoDB" id="1696305at2759"/>
<dbReference type="STRING" id="50376.A0A517LD32"/>
<evidence type="ECO:0000259" key="6">
    <source>
        <dbReference type="Pfam" id="PF05047"/>
    </source>
</evidence>
<evidence type="ECO:0000256" key="5">
    <source>
        <dbReference type="SAM" id="MobiDB-lite"/>
    </source>
</evidence>
<reference evidence="7 8" key="1">
    <citation type="submission" date="2019-07" db="EMBL/GenBank/DDBJ databases">
        <title>Finished genome of Venturia effusa.</title>
        <authorList>
            <person name="Young C.A."/>
            <person name="Cox M.P."/>
            <person name="Ganley A.R.D."/>
            <person name="David W.J."/>
        </authorList>
    </citation>
    <scope>NUCLEOTIDE SEQUENCE [LARGE SCALE GENOMIC DNA]</scope>
    <source>
        <strain evidence="8">albino</strain>
    </source>
</reference>
<keyword evidence="2" id="KW-0689">Ribosomal protein</keyword>
<dbReference type="InterPro" id="IPR036249">
    <property type="entry name" value="Thioredoxin-like_sf"/>
</dbReference>
<dbReference type="InterPro" id="IPR007741">
    <property type="entry name" value="Ribosomal_mL43/mS25/NADH_DH"/>
</dbReference>
<feature type="compositionally biased region" description="Basic residues" evidence="5">
    <location>
        <begin position="135"/>
        <end position="147"/>
    </location>
</feature>
<dbReference type="EMBL" id="CP042194">
    <property type="protein sequence ID" value="QDS73557.1"/>
    <property type="molecule type" value="Genomic_DNA"/>
</dbReference>
<accession>A0A517LD32</accession>
<evidence type="ECO:0000313" key="8">
    <source>
        <dbReference type="Proteomes" id="UP000316270"/>
    </source>
</evidence>
<protein>
    <recommendedName>
        <fullName evidence="6">Ribosomal protein/NADH dehydrogenase domain-containing protein</fullName>
    </recommendedName>
</protein>
<feature type="region of interest" description="Disordered" evidence="5">
    <location>
        <begin position="124"/>
        <end position="157"/>
    </location>
</feature>
<evidence type="ECO:0000256" key="4">
    <source>
        <dbReference type="ARBA" id="ARBA00023274"/>
    </source>
</evidence>
<evidence type="ECO:0000256" key="3">
    <source>
        <dbReference type="ARBA" id="ARBA00023128"/>
    </source>
</evidence>
<name>A0A517LD32_9PEZI</name>
<feature type="domain" description="Ribosomal protein/NADH dehydrogenase" evidence="6">
    <location>
        <begin position="35"/>
        <end position="65"/>
    </location>
</feature>
<dbReference type="GO" id="GO:1990904">
    <property type="term" value="C:ribonucleoprotein complex"/>
    <property type="evidence" value="ECO:0007669"/>
    <property type="project" value="UniProtKB-KW"/>
</dbReference>
<keyword evidence="8" id="KW-1185">Reference proteome</keyword>
<evidence type="ECO:0000256" key="1">
    <source>
        <dbReference type="ARBA" id="ARBA00004173"/>
    </source>
</evidence>
<keyword evidence="4" id="KW-0687">Ribonucleoprotein</keyword>
<organism evidence="7 8">
    <name type="scientific">Venturia effusa</name>
    <dbReference type="NCBI Taxonomy" id="50376"/>
    <lineage>
        <taxon>Eukaryota</taxon>
        <taxon>Fungi</taxon>
        <taxon>Dikarya</taxon>
        <taxon>Ascomycota</taxon>
        <taxon>Pezizomycotina</taxon>
        <taxon>Dothideomycetes</taxon>
        <taxon>Pleosporomycetidae</taxon>
        <taxon>Venturiales</taxon>
        <taxon>Venturiaceae</taxon>
        <taxon>Venturia</taxon>
    </lineage>
</organism>
<dbReference type="GO" id="GO:0005840">
    <property type="term" value="C:ribosome"/>
    <property type="evidence" value="ECO:0007669"/>
    <property type="project" value="UniProtKB-KW"/>
</dbReference>
<proteinExistence type="predicted"/>
<dbReference type="AlphaFoldDB" id="A0A517LD32"/>
<sequence length="157" mass="17757">MSITAGPGAGKLPPTVQKIHLELAEDIQPQQYGPKQFWRHILPRLKYHNPSIPMSVSRFQDRTQPARLFLHTSASLEPIALELDKGESPETILDQILAQSGRGKFVPVEATPAELKLLEELRVQKEQAERDSEKGRRKRMQVKKQKQMLKMASEGAV</sequence>
<dbReference type="GO" id="GO:0003735">
    <property type="term" value="F:structural constituent of ribosome"/>
    <property type="evidence" value="ECO:0007669"/>
    <property type="project" value="InterPro"/>
</dbReference>
<keyword evidence="3" id="KW-0496">Mitochondrion</keyword>
<dbReference type="PANTHER" id="PTHR13274:SF2">
    <property type="entry name" value="SMALL RIBOSOMAL SUBUNIT PROTEIN MS25"/>
    <property type="match status" value="1"/>
</dbReference>
<dbReference type="Pfam" id="PF05047">
    <property type="entry name" value="L51_S25_CI-B8"/>
    <property type="match status" value="1"/>
</dbReference>
<evidence type="ECO:0000313" key="7">
    <source>
        <dbReference type="EMBL" id="QDS73557.1"/>
    </source>
</evidence>
<dbReference type="InterPro" id="IPR040049">
    <property type="entry name" value="Ribosomal_mS25/mL61"/>
</dbReference>
<feature type="compositionally biased region" description="Basic and acidic residues" evidence="5">
    <location>
        <begin position="124"/>
        <end position="134"/>
    </location>
</feature>
<dbReference type="SUPFAM" id="SSF52833">
    <property type="entry name" value="Thioredoxin-like"/>
    <property type="match status" value="1"/>
</dbReference>
<dbReference type="PANTHER" id="PTHR13274">
    <property type="entry name" value="MITOCHONDRIAL RIBOSOMAL PROTEIN S25"/>
    <property type="match status" value="1"/>
</dbReference>
<comment type="subcellular location">
    <subcellularLocation>
        <location evidence="1">Mitochondrion</location>
    </subcellularLocation>
</comment>
<dbReference type="GO" id="GO:0005739">
    <property type="term" value="C:mitochondrion"/>
    <property type="evidence" value="ECO:0007669"/>
    <property type="project" value="UniProtKB-SubCell"/>
</dbReference>
<gene>
    <name evidence="7" type="ORF">FKW77_001006</name>
</gene>
<evidence type="ECO:0000256" key="2">
    <source>
        <dbReference type="ARBA" id="ARBA00022980"/>
    </source>
</evidence>